<accession>A0A1G2Q1Y8</accession>
<gene>
    <name evidence="2" type="ORF">A2226_00260</name>
</gene>
<sequence>MEFNTQPAIQVRRHSPWALIIIVVVLVLAFIGVIGYQSNWWRPMSGWQAVFLSNGQVYFGNVTSISPDTIVLKKIYYLQTSGPLQAGGEQQAQDLALVKLGAELHGPTDEMIINRDQILFIENLKADSKVVKAIEQFSSR</sequence>
<dbReference type="AlphaFoldDB" id="A0A1G2Q1Y8"/>
<dbReference type="Proteomes" id="UP000178936">
    <property type="component" value="Unassembled WGS sequence"/>
</dbReference>
<feature type="transmembrane region" description="Helical" evidence="1">
    <location>
        <begin position="17"/>
        <end position="36"/>
    </location>
</feature>
<protein>
    <submittedName>
        <fullName evidence="2">Uncharacterized protein</fullName>
    </submittedName>
</protein>
<keyword evidence="1" id="KW-0472">Membrane</keyword>
<keyword evidence="1" id="KW-0812">Transmembrane</keyword>
<evidence type="ECO:0000313" key="3">
    <source>
        <dbReference type="Proteomes" id="UP000178936"/>
    </source>
</evidence>
<organism evidence="2 3">
    <name type="scientific">Candidatus Veblenbacteria bacterium RIFOXYA2_FULL_43_9</name>
    <dbReference type="NCBI Taxonomy" id="1802425"/>
    <lineage>
        <taxon>Bacteria</taxon>
        <taxon>Candidatus Vebleniibacteriota</taxon>
    </lineage>
</organism>
<dbReference type="EMBL" id="MHTB01000044">
    <property type="protein sequence ID" value="OHA54587.1"/>
    <property type="molecule type" value="Genomic_DNA"/>
</dbReference>
<keyword evidence="1" id="KW-1133">Transmembrane helix</keyword>
<comment type="caution">
    <text evidence="2">The sequence shown here is derived from an EMBL/GenBank/DDBJ whole genome shotgun (WGS) entry which is preliminary data.</text>
</comment>
<evidence type="ECO:0000313" key="2">
    <source>
        <dbReference type="EMBL" id="OHA54587.1"/>
    </source>
</evidence>
<name>A0A1G2Q1Y8_9BACT</name>
<proteinExistence type="predicted"/>
<reference evidence="2 3" key="1">
    <citation type="journal article" date="2016" name="Nat. Commun.">
        <title>Thousands of microbial genomes shed light on interconnected biogeochemical processes in an aquifer system.</title>
        <authorList>
            <person name="Anantharaman K."/>
            <person name="Brown C.T."/>
            <person name="Hug L.A."/>
            <person name="Sharon I."/>
            <person name="Castelle C.J."/>
            <person name="Probst A.J."/>
            <person name="Thomas B.C."/>
            <person name="Singh A."/>
            <person name="Wilkins M.J."/>
            <person name="Karaoz U."/>
            <person name="Brodie E.L."/>
            <person name="Williams K.H."/>
            <person name="Hubbard S.S."/>
            <person name="Banfield J.F."/>
        </authorList>
    </citation>
    <scope>NUCLEOTIDE SEQUENCE [LARGE SCALE GENOMIC DNA]</scope>
</reference>
<evidence type="ECO:0000256" key="1">
    <source>
        <dbReference type="SAM" id="Phobius"/>
    </source>
</evidence>